<evidence type="ECO:0000259" key="21">
    <source>
        <dbReference type="PROSITE" id="PS51066"/>
    </source>
</evidence>
<keyword evidence="12" id="KW-0862">Zinc</keyword>
<dbReference type="GO" id="GO:0008270">
    <property type="term" value="F:zinc ion binding"/>
    <property type="evidence" value="ECO:0007669"/>
    <property type="project" value="UniProtKB-KW"/>
</dbReference>
<name>A0A517PTQ0_9PLAN</name>
<evidence type="ECO:0000259" key="22">
    <source>
        <dbReference type="PROSITE" id="PS51068"/>
    </source>
</evidence>
<dbReference type="SMART" id="SM01232">
    <property type="entry name" value="H2TH"/>
    <property type="match status" value="1"/>
</dbReference>
<evidence type="ECO:0000256" key="2">
    <source>
        <dbReference type="ARBA" id="ARBA00001947"/>
    </source>
</evidence>
<keyword evidence="9" id="KW-0227">DNA damage</keyword>
<dbReference type="Gene3D" id="1.10.8.50">
    <property type="match status" value="1"/>
</dbReference>
<keyword evidence="15" id="KW-0456">Lyase</keyword>
<evidence type="ECO:0000256" key="14">
    <source>
        <dbReference type="ARBA" id="ARBA00023204"/>
    </source>
</evidence>
<keyword evidence="24" id="KW-1185">Reference proteome</keyword>
<keyword evidence="14" id="KW-0234">DNA repair</keyword>
<comment type="catalytic activity">
    <reaction evidence="1">
        <text>Hydrolysis of DNA containing ring-opened 7-methylguanine residues, releasing 2,6-diamino-4-hydroxy-5-(N-methyl)formamidopyrimidine.</text>
        <dbReference type="EC" id="3.2.2.23"/>
    </reaction>
</comment>
<dbReference type="Pfam" id="PF06827">
    <property type="entry name" value="zf-FPG_IleRS"/>
    <property type="match status" value="1"/>
</dbReference>
<dbReference type="GO" id="GO:0006284">
    <property type="term" value="P:base-excision repair"/>
    <property type="evidence" value="ECO:0007669"/>
    <property type="project" value="InterPro"/>
</dbReference>
<evidence type="ECO:0000256" key="3">
    <source>
        <dbReference type="ARBA" id="ARBA00009409"/>
    </source>
</evidence>
<dbReference type="EC" id="4.2.99.18" evidence="6"/>
<evidence type="ECO:0000256" key="16">
    <source>
        <dbReference type="ARBA" id="ARBA00023268"/>
    </source>
</evidence>
<dbReference type="PROSITE" id="PS51066">
    <property type="entry name" value="ZF_FPG_2"/>
    <property type="match status" value="1"/>
</dbReference>
<dbReference type="GO" id="GO:0140078">
    <property type="term" value="F:class I DNA-(apurinic or apyrimidinic site) endonuclease activity"/>
    <property type="evidence" value="ECO:0007669"/>
    <property type="project" value="UniProtKB-EC"/>
</dbReference>
<organism evidence="23 24">
    <name type="scientific">Gimesia chilikensis</name>
    <dbReference type="NCBI Taxonomy" id="2605989"/>
    <lineage>
        <taxon>Bacteria</taxon>
        <taxon>Pseudomonadati</taxon>
        <taxon>Planctomycetota</taxon>
        <taxon>Planctomycetia</taxon>
        <taxon>Planctomycetales</taxon>
        <taxon>Planctomycetaceae</taxon>
        <taxon>Gimesia</taxon>
    </lineage>
</organism>
<accession>A0A517PTQ0</accession>
<dbReference type="FunFam" id="1.10.8.50:FF:000003">
    <property type="entry name" value="Formamidopyrimidine-DNA glycosylase"/>
    <property type="match status" value="1"/>
</dbReference>
<evidence type="ECO:0000256" key="15">
    <source>
        <dbReference type="ARBA" id="ARBA00023239"/>
    </source>
</evidence>
<comment type="subunit">
    <text evidence="4">Monomer.</text>
</comment>
<evidence type="ECO:0000256" key="5">
    <source>
        <dbReference type="ARBA" id="ARBA00012024"/>
    </source>
</evidence>
<keyword evidence="16" id="KW-0511">Multifunctional enzyme</keyword>
<dbReference type="Pfam" id="PF06831">
    <property type="entry name" value="H2TH"/>
    <property type="match status" value="1"/>
</dbReference>
<dbReference type="PANTHER" id="PTHR22993:SF9">
    <property type="entry name" value="FORMAMIDOPYRIMIDINE-DNA GLYCOSYLASE"/>
    <property type="match status" value="1"/>
</dbReference>
<comment type="cofactor">
    <cofactor evidence="2">
        <name>Zn(2+)</name>
        <dbReference type="ChEBI" id="CHEBI:29105"/>
    </cofactor>
</comment>
<evidence type="ECO:0000256" key="20">
    <source>
        <dbReference type="PROSITE-ProRule" id="PRU00391"/>
    </source>
</evidence>
<evidence type="ECO:0000256" key="6">
    <source>
        <dbReference type="ARBA" id="ARBA00012720"/>
    </source>
</evidence>
<dbReference type="EC" id="3.2.2.23" evidence="5"/>
<dbReference type="GO" id="GO:0034039">
    <property type="term" value="F:8-oxo-7,8-dihydroguanine DNA N-glycosylase activity"/>
    <property type="evidence" value="ECO:0007669"/>
    <property type="project" value="TreeGrafter"/>
</dbReference>
<evidence type="ECO:0000256" key="13">
    <source>
        <dbReference type="ARBA" id="ARBA00023125"/>
    </source>
</evidence>
<evidence type="ECO:0000256" key="12">
    <source>
        <dbReference type="ARBA" id="ARBA00022833"/>
    </source>
</evidence>
<dbReference type="PROSITE" id="PS51068">
    <property type="entry name" value="FPG_CAT"/>
    <property type="match status" value="1"/>
</dbReference>
<gene>
    <name evidence="23" type="primary">mutM</name>
    <name evidence="23" type="ORF">HG66A1_45570</name>
</gene>
<dbReference type="InterPro" id="IPR000214">
    <property type="entry name" value="Znf_DNA_glyclase/AP_lyase"/>
</dbReference>
<dbReference type="GO" id="GO:0003684">
    <property type="term" value="F:damaged DNA binding"/>
    <property type="evidence" value="ECO:0007669"/>
    <property type="project" value="InterPro"/>
</dbReference>
<evidence type="ECO:0000256" key="9">
    <source>
        <dbReference type="ARBA" id="ARBA00022763"/>
    </source>
</evidence>
<dbReference type="InterPro" id="IPR010979">
    <property type="entry name" value="Ribosomal_uS13-like_H2TH"/>
</dbReference>
<reference evidence="23 24" key="1">
    <citation type="submission" date="2019-02" db="EMBL/GenBank/DDBJ databases">
        <title>Deep-cultivation of Planctomycetes and their phenomic and genomic characterization uncovers novel biology.</title>
        <authorList>
            <person name="Wiegand S."/>
            <person name="Jogler M."/>
            <person name="Boedeker C."/>
            <person name="Pinto D."/>
            <person name="Vollmers J."/>
            <person name="Rivas-Marin E."/>
            <person name="Kohn T."/>
            <person name="Peeters S.H."/>
            <person name="Heuer A."/>
            <person name="Rast P."/>
            <person name="Oberbeckmann S."/>
            <person name="Bunk B."/>
            <person name="Jeske O."/>
            <person name="Meyerdierks A."/>
            <person name="Storesund J.E."/>
            <person name="Kallscheuer N."/>
            <person name="Luecker S."/>
            <person name="Lage O.M."/>
            <person name="Pohl T."/>
            <person name="Merkel B.J."/>
            <person name="Hornburger P."/>
            <person name="Mueller R.-W."/>
            <person name="Bruemmer F."/>
            <person name="Labrenz M."/>
            <person name="Spormann A.M."/>
            <person name="Op den Camp H."/>
            <person name="Overmann J."/>
            <person name="Amann R."/>
            <person name="Jetten M.S.M."/>
            <person name="Mascher T."/>
            <person name="Medema M.H."/>
            <person name="Devos D.P."/>
            <person name="Kaster A.-K."/>
            <person name="Ovreas L."/>
            <person name="Rohde M."/>
            <person name="Galperin M.Y."/>
            <person name="Jogler C."/>
        </authorList>
    </citation>
    <scope>NUCLEOTIDE SEQUENCE [LARGE SCALE GENOMIC DNA]</scope>
    <source>
        <strain evidence="23 24">HG66A1</strain>
    </source>
</reference>
<dbReference type="InterPro" id="IPR015886">
    <property type="entry name" value="H2TH_FPG"/>
</dbReference>
<comment type="catalytic activity">
    <reaction evidence="19">
        <text>2'-deoxyribonucleotide-(2'-deoxyribose 5'-phosphate)-2'-deoxyribonucleotide-DNA = a 3'-end 2'-deoxyribonucleotide-(2,3-dehydro-2,3-deoxyribose 5'-phosphate)-DNA + a 5'-end 5'-phospho-2'-deoxyribonucleoside-DNA + H(+)</text>
        <dbReference type="Rhea" id="RHEA:66592"/>
        <dbReference type="Rhea" id="RHEA-COMP:13180"/>
        <dbReference type="Rhea" id="RHEA-COMP:16897"/>
        <dbReference type="Rhea" id="RHEA-COMP:17067"/>
        <dbReference type="ChEBI" id="CHEBI:15378"/>
        <dbReference type="ChEBI" id="CHEBI:136412"/>
        <dbReference type="ChEBI" id="CHEBI:157695"/>
        <dbReference type="ChEBI" id="CHEBI:167181"/>
        <dbReference type="EC" id="4.2.99.18"/>
    </reaction>
</comment>
<dbReference type="SUPFAM" id="SSF57716">
    <property type="entry name" value="Glucocorticoid receptor-like (DNA-binding domain)"/>
    <property type="match status" value="1"/>
</dbReference>
<feature type="domain" description="Formamidopyrimidine-DNA glycosylase catalytic" evidence="22">
    <location>
        <begin position="1"/>
        <end position="110"/>
    </location>
</feature>
<keyword evidence="13" id="KW-0238">DNA-binding</keyword>
<dbReference type="EMBL" id="CP036266">
    <property type="protein sequence ID" value="QDT22747.1"/>
    <property type="molecule type" value="Genomic_DNA"/>
</dbReference>
<evidence type="ECO:0000256" key="10">
    <source>
        <dbReference type="ARBA" id="ARBA00022771"/>
    </source>
</evidence>
<evidence type="ECO:0000256" key="11">
    <source>
        <dbReference type="ARBA" id="ARBA00022801"/>
    </source>
</evidence>
<evidence type="ECO:0000256" key="8">
    <source>
        <dbReference type="ARBA" id="ARBA00022723"/>
    </source>
</evidence>
<protein>
    <recommendedName>
        <fullName evidence="7">Formamidopyrimidine-DNA glycosylase</fullName>
        <ecNumber evidence="5">3.2.2.23</ecNumber>
        <ecNumber evidence="6">4.2.99.18</ecNumber>
    </recommendedName>
    <alternativeName>
        <fullName evidence="18">DNA-(apurinic or apyrimidinic site) lyase MutM</fullName>
    </alternativeName>
</protein>
<comment type="similarity">
    <text evidence="3">Belongs to the FPG family.</text>
</comment>
<sequence>MVRGIRDAVVGARIREFVKCRCTCKPISMKPGLKSIQGRVLNQSVVSVRRLAKRVILDLENEDSFVIEPRMTGLMLLSDPPDREHLRLEWRLQNGRKQTSLWFWDRRGLGTVQLLRKAELETVLGPAKLGPDALALTLKELEQRCGRTSRAIKVALLDQKMVAGIGNLYASEILHLSRIHPQRPANELNADEVKALHQATRKILKAAIRYEGSTLGDGTYRNALNKSGGYQNHHRVYSRAGEHCPTCRGAEIIRIVQAQRSTFYCPCCQVGHSL</sequence>
<keyword evidence="11 23" id="KW-0378">Hydrolase</keyword>
<dbReference type="InterPro" id="IPR010663">
    <property type="entry name" value="Znf_FPG/IleRS"/>
</dbReference>
<evidence type="ECO:0000256" key="7">
    <source>
        <dbReference type="ARBA" id="ARBA00016240"/>
    </source>
</evidence>
<keyword evidence="10 20" id="KW-0863">Zinc-finger</keyword>
<dbReference type="SMART" id="SM00898">
    <property type="entry name" value="Fapy_DNA_glyco"/>
    <property type="match status" value="1"/>
</dbReference>
<dbReference type="Pfam" id="PF01149">
    <property type="entry name" value="Fapy_DNA_glyco"/>
    <property type="match status" value="1"/>
</dbReference>
<dbReference type="SUPFAM" id="SSF81624">
    <property type="entry name" value="N-terminal domain of MutM-like DNA repair proteins"/>
    <property type="match status" value="1"/>
</dbReference>
<evidence type="ECO:0000256" key="4">
    <source>
        <dbReference type="ARBA" id="ARBA00011245"/>
    </source>
</evidence>
<feature type="domain" description="FPG-type" evidence="21">
    <location>
        <begin position="235"/>
        <end position="270"/>
    </location>
</feature>
<dbReference type="Proteomes" id="UP000320421">
    <property type="component" value="Chromosome"/>
</dbReference>
<dbReference type="InterPro" id="IPR020629">
    <property type="entry name" value="FPG_Glyclase"/>
</dbReference>
<dbReference type="InterPro" id="IPR012319">
    <property type="entry name" value="FPG_cat"/>
</dbReference>
<dbReference type="PANTHER" id="PTHR22993">
    <property type="entry name" value="FORMAMIDOPYRIMIDINE-DNA GLYCOSYLASE"/>
    <property type="match status" value="1"/>
</dbReference>
<dbReference type="NCBIfam" id="TIGR00577">
    <property type="entry name" value="fpg"/>
    <property type="match status" value="1"/>
</dbReference>
<evidence type="ECO:0000256" key="19">
    <source>
        <dbReference type="ARBA" id="ARBA00044632"/>
    </source>
</evidence>
<keyword evidence="8" id="KW-0479">Metal-binding</keyword>
<evidence type="ECO:0000256" key="18">
    <source>
        <dbReference type="ARBA" id="ARBA00030638"/>
    </source>
</evidence>
<evidence type="ECO:0000256" key="1">
    <source>
        <dbReference type="ARBA" id="ARBA00001668"/>
    </source>
</evidence>
<evidence type="ECO:0000313" key="23">
    <source>
        <dbReference type="EMBL" id="QDT22747.1"/>
    </source>
</evidence>
<dbReference type="SUPFAM" id="SSF46946">
    <property type="entry name" value="S13-like H2TH domain"/>
    <property type="match status" value="1"/>
</dbReference>
<dbReference type="Gene3D" id="3.20.190.10">
    <property type="entry name" value="MutM-like, N-terminal"/>
    <property type="match status" value="1"/>
</dbReference>
<keyword evidence="17 23" id="KW-0326">Glycosidase</keyword>
<evidence type="ECO:0000313" key="24">
    <source>
        <dbReference type="Proteomes" id="UP000320421"/>
    </source>
</evidence>
<dbReference type="AlphaFoldDB" id="A0A517PTQ0"/>
<dbReference type="InterPro" id="IPR035937">
    <property type="entry name" value="FPG_N"/>
</dbReference>
<proteinExistence type="inferred from homology"/>
<evidence type="ECO:0000256" key="17">
    <source>
        <dbReference type="ARBA" id="ARBA00023295"/>
    </source>
</evidence>